<organism evidence="1 2">
    <name type="scientific">Ketobacter alkanivorans</name>
    <dbReference type="NCBI Taxonomy" id="1917421"/>
    <lineage>
        <taxon>Bacteria</taxon>
        <taxon>Pseudomonadati</taxon>
        <taxon>Pseudomonadota</taxon>
        <taxon>Gammaproteobacteria</taxon>
        <taxon>Pseudomonadales</taxon>
        <taxon>Ketobacteraceae</taxon>
        <taxon>Ketobacter</taxon>
    </lineage>
</organism>
<dbReference type="EMBL" id="CP022684">
    <property type="protein sequence ID" value="AUM12965.1"/>
    <property type="molecule type" value="Genomic_DNA"/>
</dbReference>
<reference evidence="2" key="1">
    <citation type="submission" date="2017-08" db="EMBL/GenBank/DDBJ databases">
        <title>Direct submision.</title>
        <authorList>
            <person name="Kim S.-J."/>
            <person name="Rhee S.-K."/>
        </authorList>
    </citation>
    <scope>NUCLEOTIDE SEQUENCE [LARGE SCALE GENOMIC DNA]</scope>
    <source>
        <strain evidence="2">GI5</strain>
    </source>
</reference>
<protein>
    <recommendedName>
        <fullName evidence="3">Flagellar basal body rod protein FlgB</fullName>
    </recommendedName>
</protein>
<evidence type="ECO:0000313" key="1">
    <source>
        <dbReference type="EMBL" id="AUM12965.1"/>
    </source>
</evidence>
<keyword evidence="2" id="KW-1185">Reference proteome</keyword>
<evidence type="ECO:0008006" key="3">
    <source>
        <dbReference type="Google" id="ProtNLM"/>
    </source>
</evidence>
<dbReference type="KEGG" id="kak:Kalk_11245"/>
<dbReference type="RefSeq" id="WP_101894344.1">
    <property type="nucleotide sequence ID" value="NZ_CP022684.1"/>
</dbReference>
<sequence>MDSIISSVTQTLVNKALDLSSAQQRIIANNIANSGSVGYSPIRLSFDSVMSEVRTMIESQSDAAQLEQAIQKIDTTDLPTVQDLSTKVMLDKEMVLMSENVIRFQSLITAKKGLGGLMKSAINGGKV</sequence>
<evidence type="ECO:0000313" key="2">
    <source>
        <dbReference type="Proteomes" id="UP000235116"/>
    </source>
</evidence>
<dbReference type="Proteomes" id="UP000235116">
    <property type="component" value="Chromosome"/>
</dbReference>
<name>A0A2K9LNA8_9GAMM</name>
<proteinExistence type="predicted"/>
<dbReference type="AlphaFoldDB" id="A0A2K9LNA8"/>
<accession>A0A2K9LNA8</accession>
<dbReference type="OrthoDB" id="9788334at2"/>
<gene>
    <name evidence="1" type="ORF">Kalk_11245</name>
</gene>